<dbReference type="InterPro" id="IPR007554">
    <property type="entry name" value="Glycerophosphate_synth"/>
</dbReference>
<dbReference type="Gene3D" id="3.40.50.11820">
    <property type="match status" value="1"/>
</dbReference>
<dbReference type="InterPro" id="IPR043149">
    <property type="entry name" value="TagF_N"/>
</dbReference>
<comment type="similarity">
    <text evidence="2">Belongs to the CDP-glycerol glycerophosphotransferase family.</text>
</comment>
<dbReference type="Pfam" id="PF04464">
    <property type="entry name" value="Glyphos_transf"/>
    <property type="match status" value="1"/>
</dbReference>
<dbReference type="InterPro" id="IPR043148">
    <property type="entry name" value="TagF_C"/>
</dbReference>
<comment type="caution">
    <text evidence="8">The sequence shown here is derived from an EMBL/GenBank/DDBJ whole genome shotgun (WGS) entry which is preliminary data.</text>
</comment>
<evidence type="ECO:0000256" key="2">
    <source>
        <dbReference type="ARBA" id="ARBA00010488"/>
    </source>
</evidence>
<evidence type="ECO:0000259" key="7">
    <source>
        <dbReference type="Pfam" id="PF00535"/>
    </source>
</evidence>
<dbReference type="GO" id="GO:0047355">
    <property type="term" value="F:CDP-glycerol glycerophosphotransferase activity"/>
    <property type="evidence" value="ECO:0007669"/>
    <property type="project" value="UniProtKB-EC"/>
</dbReference>
<evidence type="ECO:0000256" key="5">
    <source>
        <dbReference type="ARBA" id="ARBA00022944"/>
    </source>
</evidence>
<sequence>MTPALSVVVPFHNVEPYLEHCLSSLAAQEFPDLEVICVDDGSSDLSPVIAKDFAGRDRRFTLLQQQHSGPGPARNAGIALATGRLLAFADGDDYVPPEAYSTLIESLERTGSDLACGNVCCFDSVSTWRSPLHADMFAATVERTHVSRMPVLMTDRTVWNKVYRRAFWDAAELAFPAGYYEDTPVAVPAHVLADTVDVLNTVVYHWRQRDSGTRSITQSRRERGHLEDRVSTIETMRAFLGRDHEALLPLYDQHVLQSDLVPFLKAFEFADARCDDYRERLFDRLEPLLAAIPRGVSMSLPWLERLAYHLVRTRDADELTRLLTHRRTGRAFAVRRRWPNFYVDHPLRRKGGVPARLFRVRPAELTLLAQADRVSEAGAGFRVAGHAYFEGLDTAGSKIRLWLQPGDGRRVEVPVRRVSRPDVSEAHGCEPGVYDDSGFEADLDVTGLWTPASSATTWEVQVEVRNGRAHAELPLALPARVLPAQSLNRWLSRSAKVETIRSKGHLVVRARAVRVVAESCADLPGGLELRGRVFTAVRTGELTAADTTTRLPVEFERGKDGTGFRVLIPHDAGFSGAVWLESGKERFKIFAAEHWADGSGATPGGERWLSATRTGALTATSRERRPAVLSAEWSDARSLTLRGHYRGTARPEGFRLERTGGGGVHELPVTWEGQNFTVELDPDAMPVFGQSLPLAPGTWQLTAATDAGRAAVGLTNSALREAGAEVTVGAHDLRLQSDAEDTAELRVRAVAATGKAALQRALEKDYPRLRALPVLDLAVFESWEGRQYSDNPRAIYEELRRRGDARECVWVTADGRFEPPPGARTVLSGSAAHVEALARAALIVSNDCAPEWFVAREGQKYVQTWHGTPLKTIGFDARRHTFPAAVDYARRLADDVARWDLLLSPSPYCSEVFRRAFGYRGEIAEVGQPRNDQLRRPPAEGLRERLGVPPGKKTILYAPTWRDDEIGRGDLYRMNLMPDLAEMREGLGDDHVLLVRAHSKAADAMQPLGEPGFAIDVSAYPEMAHLLGLADVFVTDYSAALFDFAVTGRPMVFFAPDLANYRDHVRGLYLDYADGTPGPVAATTGELVAAVRAAEIGYDAAFLEKYCPLDDGQAAARAVDRILG</sequence>
<dbReference type="GO" id="GO:0019350">
    <property type="term" value="P:teichoic acid biosynthetic process"/>
    <property type="evidence" value="ECO:0007669"/>
    <property type="project" value="UniProtKB-KW"/>
</dbReference>
<dbReference type="Proteomes" id="UP000568380">
    <property type="component" value="Unassembled WGS sequence"/>
</dbReference>
<dbReference type="InterPro" id="IPR051612">
    <property type="entry name" value="Teichoic_Acid_Biosynth"/>
</dbReference>
<dbReference type="Pfam" id="PF00535">
    <property type="entry name" value="Glycos_transf_2"/>
    <property type="match status" value="1"/>
</dbReference>
<dbReference type="PANTHER" id="PTHR37316">
    <property type="entry name" value="TEICHOIC ACID GLYCEROL-PHOSPHATE PRIMASE"/>
    <property type="match status" value="1"/>
</dbReference>
<evidence type="ECO:0000256" key="4">
    <source>
        <dbReference type="ARBA" id="ARBA00022679"/>
    </source>
</evidence>
<dbReference type="SUPFAM" id="SSF53756">
    <property type="entry name" value="UDP-Glycosyltransferase/glycogen phosphorylase"/>
    <property type="match status" value="1"/>
</dbReference>
<keyword evidence="4 8" id="KW-0808">Transferase</keyword>
<dbReference type="PANTHER" id="PTHR37316:SF3">
    <property type="entry name" value="TEICHOIC ACID GLYCEROL-PHOSPHATE TRANSFERASE"/>
    <property type="match status" value="1"/>
</dbReference>
<keyword evidence="9" id="KW-1185">Reference proteome</keyword>
<dbReference type="CDD" id="cd00761">
    <property type="entry name" value="Glyco_tranf_GTA_type"/>
    <property type="match status" value="1"/>
</dbReference>
<keyword evidence="6" id="KW-0472">Membrane</keyword>
<dbReference type="GO" id="GO:0005886">
    <property type="term" value="C:plasma membrane"/>
    <property type="evidence" value="ECO:0007669"/>
    <property type="project" value="UniProtKB-SubCell"/>
</dbReference>
<dbReference type="AlphaFoldDB" id="A0A7W7ZWC2"/>
<evidence type="ECO:0000256" key="3">
    <source>
        <dbReference type="ARBA" id="ARBA00022475"/>
    </source>
</evidence>
<dbReference type="InterPro" id="IPR001173">
    <property type="entry name" value="Glyco_trans_2-like"/>
</dbReference>
<dbReference type="Gene3D" id="3.90.550.10">
    <property type="entry name" value="Spore Coat Polysaccharide Biosynthesis Protein SpsA, Chain A"/>
    <property type="match status" value="1"/>
</dbReference>
<feature type="domain" description="Glycosyltransferase 2-like" evidence="7">
    <location>
        <begin position="6"/>
        <end position="164"/>
    </location>
</feature>
<name>A0A7W7ZWC2_9ACTN</name>
<accession>A0A7W7ZWC2</accession>
<dbReference type="EC" id="2.7.8.12" evidence="8"/>
<dbReference type="Gene3D" id="3.40.50.12580">
    <property type="match status" value="1"/>
</dbReference>
<evidence type="ECO:0000313" key="9">
    <source>
        <dbReference type="Proteomes" id="UP000568380"/>
    </source>
</evidence>
<gene>
    <name evidence="8" type="ORF">HNR40_000445</name>
</gene>
<dbReference type="RefSeq" id="WP_184957966.1">
    <property type="nucleotide sequence ID" value="NZ_JACHIN010000001.1"/>
</dbReference>
<evidence type="ECO:0000313" key="8">
    <source>
        <dbReference type="EMBL" id="MBB5074999.1"/>
    </source>
</evidence>
<dbReference type="EMBL" id="JACHIN010000001">
    <property type="protein sequence ID" value="MBB5074999.1"/>
    <property type="molecule type" value="Genomic_DNA"/>
</dbReference>
<protein>
    <submittedName>
        <fullName evidence="8">CDP-glycerol glycerophosphotransferase</fullName>
        <ecNumber evidence="8">2.7.8.12</ecNumber>
    </submittedName>
</protein>
<evidence type="ECO:0000256" key="6">
    <source>
        <dbReference type="ARBA" id="ARBA00023136"/>
    </source>
</evidence>
<organism evidence="8 9">
    <name type="scientific">Nonomuraea endophytica</name>
    <dbReference type="NCBI Taxonomy" id="714136"/>
    <lineage>
        <taxon>Bacteria</taxon>
        <taxon>Bacillati</taxon>
        <taxon>Actinomycetota</taxon>
        <taxon>Actinomycetes</taxon>
        <taxon>Streptosporangiales</taxon>
        <taxon>Streptosporangiaceae</taxon>
        <taxon>Nonomuraea</taxon>
    </lineage>
</organism>
<reference evidence="8 9" key="1">
    <citation type="submission" date="2020-08" db="EMBL/GenBank/DDBJ databases">
        <title>Genomic Encyclopedia of Type Strains, Phase IV (KMG-IV): sequencing the most valuable type-strain genomes for metagenomic binning, comparative biology and taxonomic classification.</title>
        <authorList>
            <person name="Goeker M."/>
        </authorList>
    </citation>
    <scope>NUCLEOTIDE SEQUENCE [LARGE SCALE GENOMIC DNA]</scope>
    <source>
        <strain evidence="8 9">DSM 45385</strain>
    </source>
</reference>
<evidence type="ECO:0000256" key="1">
    <source>
        <dbReference type="ARBA" id="ARBA00004202"/>
    </source>
</evidence>
<comment type="subcellular location">
    <subcellularLocation>
        <location evidence="1">Cell membrane</location>
        <topology evidence="1">Peripheral membrane protein</topology>
    </subcellularLocation>
</comment>
<proteinExistence type="inferred from homology"/>
<keyword evidence="5" id="KW-0777">Teichoic acid biosynthesis</keyword>
<dbReference type="InterPro" id="IPR029044">
    <property type="entry name" value="Nucleotide-diphossugar_trans"/>
</dbReference>
<dbReference type="SUPFAM" id="SSF53448">
    <property type="entry name" value="Nucleotide-diphospho-sugar transferases"/>
    <property type="match status" value="1"/>
</dbReference>
<keyword evidence="3" id="KW-1003">Cell membrane</keyword>